<keyword evidence="2" id="KW-1185">Reference proteome</keyword>
<accession>L7F412</accession>
<comment type="caution">
    <text evidence="1">The sequence shown here is derived from an EMBL/GenBank/DDBJ whole genome shotgun (WGS) entry which is preliminary data.</text>
</comment>
<reference evidence="1 2" key="1">
    <citation type="journal article" date="2011" name="Plasmid">
        <title>Streptomyces turgidiscabies Car8 contains a modular pathogenicity island that shares virulence genes with other actinobacterial plant pathogens.</title>
        <authorList>
            <person name="Huguet-Tapia J.C."/>
            <person name="Badger J.H."/>
            <person name="Loria R."/>
            <person name="Pettis G.S."/>
        </authorList>
    </citation>
    <scope>NUCLEOTIDE SEQUENCE [LARGE SCALE GENOMIC DNA]</scope>
    <source>
        <strain evidence="1 2">Car8</strain>
    </source>
</reference>
<dbReference type="PATRIC" id="fig|698760.3.peg.5390"/>
<sequence length="132" mass="14421">MLRLGNQRRRLIVFPDMPSVLILGVDPNTVPGMDGDVIRAALDQELARFGDYAIDASMTLIALDESAEPAMIAALSERDWDVVVIGGGIRKPEPLLPLFEQVVNLVRRHARKAAIAFNTSGGDSVEAAKRWL</sequence>
<dbReference type="STRING" id="85558.T45_06184"/>
<evidence type="ECO:0000313" key="2">
    <source>
        <dbReference type="Proteomes" id="UP000010931"/>
    </source>
</evidence>
<dbReference type="Proteomes" id="UP000010931">
    <property type="component" value="Unassembled WGS sequence"/>
</dbReference>
<proteinExistence type="predicted"/>
<protein>
    <submittedName>
        <fullName evidence="1">Uncharacterized protein</fullName>
    </submittedName>
</protein>
<gene>
    <name evidence="1" type="ORF">STRTUCAR8_01854</name>
</gene>
<dbReference type="EMBL" id="AEJB01000361">
    <property type="protein sequence ID" value="ELP65741.1"/>
    <property type="molecule type" value="Genomic_DNA"/>
</dbReference>
<dbReference type="AlphaFoldDB" id="L7F412"/>
<organism evidence="1 2">
    <name type="scientific">Streptomyces turgidiscabies (strain Car8)</name>
    <dbReference type="NCBI Taxonomy" id="698760"/>
    <lineage>
        <taxon>Bacteria</taxon>
        <taxon>Bacillati</taxon>
        <taxon>Actinomycetota</taxon>
        <taxon>Actinomycetes</taxon>
        <taxon>Kitasatosporales</taxon>
        <taxon>Streptomycetaceae</taxon>
        <taxon>Streptomyces</taxon>
    </lineage>
</organism>
<evidence type="ECO:0000313" key="1">
    <source>
        <dbReference type="EMBL" id="ELP65741.1"/>
    </source>
</evidence>
<name>L7F412_STRT8</name>